<dbReference type="SUPFAM" id="SSF49899">
    <property type="entry name" value="Concanavalin A-like lectins/glucanases"/>
    <property type="match status" value="1"/>
</dbReference>
<dbReference type="InParanoid" id="G4TVF7"/>
<evidence type="ECO:0000313" key="8">
    <source>
        <dbReference type="Proteomes" id="UP000007148"/>
    </source>
</evidence>
<evidence type="ECO:0000256" key="2">
    <source>
        <dbReference type="ARBA" id="ARBA00022801"/>
    </source>
</evidence>
<evidence type="ECO:0000313" key="7">
    <source>
        <dbReference type="EMBL" id="CCA75300.1"/>
    </source>
</evidence>
<dbReference type="EMBL" id="CAFZ01000427">
    <property type="protein sequence ID" value="CCA75300.1"/>
    <property type="molecule type" value="Genomic_DNA"/>
</dbReference>
<comment type="similarity">
    <text evidence="1">Belongs to the glycosyl hydrolase 16 family.</text>
</comment>
<feature type="chain" id="PRO_5003468940" evidence="5">
    <location>
        <begin position="23"/>
        <end position="427"/>
    </location>
</feature>
<dbReference type="Gene3D" id="2.60.120.200">
    <property type="match status" value="1"/>
</dbReference>
<evidence type="ECO:0000256" key="4">
    <source>
        <dbReference type="SAM" id="MobiDB-lite"/>
    </source>
</evidence>
<dbReference type="AlphaFoldDB" id="G4TVF7"/>
<feature type="compositionally biased region" description="Low complexity" evidence="4">
    <location>
        <begin position="79"/>
        <end position="128"/>
    </location>
</feature>
<sequence length="427" mass="45525">MQFSTIATLSALFFTAAAGVQAAPSAHAASHHNVAARSPGSLHHKLSARDASSPLAQAAHNVAKKRAKRTQKKCRLRPTSSLSATAAPTSTSGSSSGSVSGTVSSTSNVTSTNAGSSAQPSSTPSTQTFNTPWSLEVKNQGRTFFDGWTFWNAPDPTHGTVNYVDAGTAWNTGLISVTDTQAIMRVSTEQYQHMRQSVRIHGKHVFNINSLLVMDAEHMPTGCGTWPAWWANGPNWPAGGEIDILEGVHDSDTNSATLHTSYGCTAVSDANHPSSGQLINANCGSSGSSNTGCGFADVTSQNTYGAGFNSAKGGVYAMQWVDSGISVWFFPRGAIPADLAADQPMPWTWQHPFAHWSASGCSPRDFFRDQIAIFDTTFCGDWAGATWGSSGCAQKTGFESCERYVRENGSAFSEAYWTVNYVKYFKQ</sequence>
<evidence type="ECO:0000256" key="5">
    <source>
        <dbReference type="SAM" id="SignalP"/>
    </source>
</evidence>
<dbReference type="FunFam" id="2.60.120.200:FF:000114">
    <property type="entry name" value="Probable endo-1,3(4)-beta-glucanase NFIA_089530"/>
    <property type="match status" value="1"/>
</dbReference>
<comment type="caution">
    <text evidence="7">The sequence shown here is derived from an EMBL/GenBank/DDBJ whole genome shotgun (WGS) entry which is preliminary data.</text>
</comment>
<accession>G4TVF7</accession>
<dbReference type="PROSITE" id="PS51762">
    <property type="entry name" value="GH16_2"/>
    <property type="match status" value="1"/>
</dbReference>
<proteinExistence type="inferred from homology"/>
<dbReference type="Proteomes" id="UP000007148">
    <property type="component" value="Unassembled WGS sequence"/>
</dbReference>
<feature type="signal peptide" evidence="5">
    <location>
        <begin position="1"/>
        <end position="22"/>
    </location>
</feature>
<feature type="region of interest" description="Disordered" evidence="4">
    <location>
        <begin position="31"/>
        <end position="132"/>
    </location>
</feature>
<feature type="compositionally biased region" description="Basic residues" evidence="4">
    <location>
        <begin position="62"/>
        <end position="76"/>
    </location>
</feature>
<keyword evidence="8" id="KW-1185">Reference proteome</keyword>
<keyword evidence="3" id="KW-0326">Glycosidase</keyword>
<dbReference type="GO" id="GO:0009251">
    <property type="term" value="P:glucan catabolic process"/>
    <property type="evidence" value="ECO:0007669"/>
    <property type="project" value="TreeGrafter"/>
</dbReference>
<evidence type="ECO:0000256" key="1">
    <source>
        <dbReference type="ARBA" id="ARBA00006865"/>
    </source>
</evidence>
<protein>
    <submittedName>
        <fullName evidence="7">Related to endo-1,3(4)-beta-glucanase</fullName>
    </submittedName>
</protein>
<dbReference type="PANTHER" id="PTHR10963:SF24">
    <property type="entry name" value="GLYCOSIDASE C21B10.07-RELATED"/>
    <property type="match status" value="1"/>
</dbReference>
<keyword evidence="2" id="KW-0378">Hydrolase</keyword>
<feature type="domain" description="GH16" evidence="6">
    <location>
        <begin position="114"/>
        <end position="391"/>
    </location>
</feature>
<organism evidence="7 8">
    <name type="scientific">Serendipita indica (strain DSM 11827)</name>
    <name type="common">Root endophyte fungus</name>
    <name type="synonym">Piriformospora indica</name>
    <dbReference type="NCBI Taxonomy" id="1109443"/>
    <lineage>
        <taxon>Eukaryota</taxon>
        <taxon>Fungi</taxon>
        <taxon>Dikarya</taxon>
        <taxon>Basidiomycota</taxon>
        <taxon>Agaricomycotina</taxon>
        <taxon>Agaricomycetes</taxon>
        <taxon>Sebacinales</taxon>
        <taxon>Serendipitaceae</taxon>
        <taxon>Serendipita</taxon>
    </lineage>
</organism>
<dbReference type="CDD" id="cd02181">
    <property type="entry name" value="GH16_fungal_Lam16A_glucanase"/>
    <property type="match status" value="1"/>
</dbReference>
<dbReference type="OrthoDB" id="192832at2759"/>
<dbReference type="STRING" id="1109443.G4TVF7"/>
<evidence type="ECO:0000256" key="3">
    <source>
        <dbReference type="ARBA" id="ARBA00023295"/>
    </source>
</evidence>
<dbReference type="InterPro" id="IPR000757">
    <property type="entry name" value="Beta-glucanase-like"/>
</dbReference>
<dbReference type="PANTHER" id="PTHR10963">
    <property type="entry name" value="GLYCOSYL HYDROLASE-RELATED"/>
    <property type="match status" value="1"/>
</dbReference>
<dbReference type="InterPro" id="IPR050546">
    <property type="entry name" value="Glycosyl_Hydrlase_16"/>
</dbReference>
<dbReference type="Pfam" id="PF26113">
    <property type="entry name" value="GH16_XgeA"/>
    <property type="match status" value="1"/>
</dbReference>
<dbReference type="eggNOG" id="ENOG502QUM3">
    <property type="taxonomic scope" value="Eukaryota"/>
</dbReference>
<gene>
    <name evidence="7" type="ORF">PIIN_09285</name>
</gene>
<dbReference type="OMA" id="MYWSESD"/>
<reference evidence="7 8" key="1">
    <citation type="journal article" date="2011" name="PLoS Pathog.">
        <title>Endophytic Life Strategies Decoded by Genome and Transcriptome Analyses of the Mutualistic Root Symbiont Piriformospora indica.</title>
        <authorList>
            <person name="Zuccaro A."/>
            <person name="Lahrmann U."/>
            <person name="Guldener U."/>
            <person name="Langen G."/>
            <person name="Pfiffi S."/>
            <person name="Biedenkopf D."/>
            <person name="Wong P."/>
            <person name="Samans B."/>
            <person name="Grimm C."/>
            <person name="Basiewicz M."/>
            <person name="Murat C."/>
            <person name="Martin F."/>
            <person name="Kogel K.H."/>
        </authorList>
    </citation>
    <scope>NUCLEOTIDE SEQUENCE [LARGE SCALE GENOMIC DNA]</scope>
    <source>
        <strain evidence="7 8">DSM 11827</strain>
    </source>
</reference>
<dbReference type="HOGENOM" id="CLU_016972_0_2_1"/>
<dbReference type="InterPro" id="IPR013320">
    <property type="entry name" value="ConA-like_dom_sf"/>
</dbReference>
<keyword evidence="5" id="KW-0732">Signal</keyword>
<name>G4TVF7_SERID</name>
<dbReference type="GO" id="GO:0004553">
    <property type="term" value="F:hydrolase activity, hydrolyzing O-glycosyl compounds"/>
    <property type="evidence" value="ECO:0007669"/>
    <property type="project" value="InterPro"/>
</dbReference>
<evidence type="ECO:0000259" key="6">
    <source>
        <dbReference type="PROSITE" id="PS51762"/>
    </source>
</evidence>